<proteinExistence type="predicted"/>
<dbReference type="EMBL" id="CP051685">
    <property type="protein sequence ID" value="QJD99112.1"/>
    <property type="molecule type" value="Genomic_DNA"/>
</dbReference>
<evidence type="ECO:0000313" key="2">
    <source>
        <dbReference type="Proteomes" id="UP000502415"/>
    </source>
</evidence>
<evidence type="ECO:0000313" key="1">
    <source>
        <dbReference type="EMBL" id="QJD99112.1"/>
    </source>
</evidence>
<organism evidence="1 2">
    <name type="scientific">Massilia forsythiae</name>
    <dbReference type="NCBI Taxonomy" id="2728020"/>
    <lineage>
        <taxon>Bacteria</taxon>
        <taxon>Pseudomonadati</taxon>
        <taxon>Pseudomonadota</taxon>
        <taxon>Betaproteobacteria</taxon>
        <taxon>Burkholderiales</taxon>
        <taxon>Oxalobacteraceae</taxon>
        <taxon>Telluria group</taxon>
        <taxon>Massilia</taxon>
    </lineage>
</organism>
<dbReference type="AlphaFoldDB" id="A0A7Z2ZR50"/>
<reference evidence="1 2" key="1">
    <citation type="submission" date="2020-04" db="EMBL/GenBank/DDBJ databases">
        <title>Genome sequencing of novel species.</title>
        <authorList>
            <person name="Heo J."/>
            <person name="Kim S.-J."/>
            <person name="Kim J.-S."/>
            <person name="Hong S.-B."/>
            <person name="Kwon S.-W."/>
        </authorList>
    </citation>
    <scope>NUCLEOTIDE SEQUENCE [LARGE SCALE GENOMIC DNA]</scope>
    <source>
        <strain evidence="1 2">GN2-R2</strain>
    </source>
</reference>
<protein>
    <submittedName>
        <fullName evidence="1">Uncharacterized protein</fullName>
    </submittedName>
</protein>
<dbReference type="Proteomes" id="UP000502415">
    <property type="component" value="Chromosome"/>
</dbReference>
<accession>A0A7Z2ZR50</accession>
<gene>
    <name evidence="1" type="ORF">HH212_02895</name>
</gene>
<keyword evidence="2" id="KW-1185">Reference proteome</keyword>
<sequence length="58" mass="6526">MAILSLGGRPWCLPGTNDFSTQPCESGNYFSTLKHIYYYQVEAQDMKKAPHGRLAVHP</sequence>
<name>A0A7Z2ZR50_9BURK</name>
<dbReference type="KEGG" id="mfy:HH212_02895"/>
<dbReference type="RefSeq" id="WP_169434009.1">
    <property type="nucleotide sequence ID" value="NZ_CP051685.1"/>
</dbReference>